<dbReference type="Proteomes" id="UP000317835">
    <property type="component" value="Chromosome"/>
</dbReference>
<dbReference type="CDD" id="cd02440">
    <property type="entry name" value="AdoMet_MTases"/>
    <property type="match status" value="1"/>
</dbReference>
<gene>
    <name evidence="2" type="ORF">ElP_03460</name>
</gene>
<dbReference type="Gene3D" id="3.40.50.150">
    <property type="entry name" value="Vaccinia Virus protein VP39"/>
    <property type="match status" value="1"/>
</dbReference>
<dbReference type="KEGG" id="tpla:ElP_03460"/>
<dbReference type="OrthoDB" id="9765084at2"/>
<keyword evidence="2" id="KW-0489">Methyltransferase</keyword>
<dbReference type="InterPro" id="IPR029063">
    <property type="entry name" value="SAM-dependent_MTases_sf"/>
</dbReference>
<keyword evidence="3" id="KW-1185">Reference proteome</keyword>
<proteinExistence type="predicted"/>
<keyword evidence="2" id="KW-0808">Transferase</keyword>
<sequence>MMMDESRSQRDAASFRDPSGYVFRRDGRIFRAIDRDCHRILGELIDGGVLGRLIEQRLLVGTRPVDDPELLSTLRHEHPGYEHFVEHDLIEPITYPYEWSASMLADAALLTLDLQERLLEAGHSLKDATPYNVQFMGGRPVFIDVSSIERPARLDVWIALGQFGQMFTFPLLLHRHHGWDLRSYFVGSLGGRDLEQVSRSLGRLGRWRPRNLLDVTLPLLFHRRASRMTNDGRSRLERENPDPRAQLMNLRRLRTKVRALAHGYRPRSTWSDYTSTCSYADQSEAAKKAAVERYLRSIGPATVLDIGCNTGDYSRIAARCGARVVAADADHDAVELLHRRLRNESAAITPMVLDLSSPSPAIGYLNRERPSFLDRVGADCVLALALIHHLHVSGNLPLPAIRDLFAALTRRHVILEFVPPHDPMFRRLMTFRSTRHDDFTIEACRDAFATAFEVVDEQPIPDSPRTLMLLTKKA</sequence>
<name>A0A518GVA4_9BACT</name>
<dbReference type="GO" id="GO:0032259">
    <property type="term" value="P:methylation"/>
    <property type="evidence" value="ECO:0007669"/>
    <property type="project" value="UniProtKB-KW"/>
</dbReference>
<evidence type="ECO:0000313" key="3">
    <source>
        <dbReference type="Proteomes" id="UP000317835"/>
    </source>
</evidence>
<evidence type="ECO:0000313" key="2">
    <source>
        <dbReference type="EMBL" id="QDV32513.1"/>
    </source>
</evidence>
<accession>A0A518GVA4</accession>
<feature type="domain" description="Methyltransferase" evidence="1">
    <location>
        <begin position="303"/>
        <end position="357"/>
    </location>
</feature>
<evidence type="ECO:0000259" key="1">
    <source>
        <dbReference type="Pfam" id="PF13649"/>
    </source>
</evidence>
<protein>
    <submittedName>
        <fullName evidence="2">Methyltransferase domain protein</fullName>
    </submittedName>
</protein>
<reference evidence="2 3" key="1">
    <citation type="submission" date="2019-02" db="EMBL/GenBank/DDBJ databases">
        <title>Deep-cultivation of Planctomycetes and their phenomic and genomic characterization uncovers novel biology.</title>
        <authorList>
            <person name="Wiegand S."/>
            <person name="Jogler M."/>
            <person name="Boedeker C."/>
            <person name="Pinto D."/>
            <person name="Vollmers J."/>
            <person name="Rivas-Marin E."/>
            <person name="Kohn T."/>
            <person name="Peeters S.H."/>
            <person name="Heuer A."/>
            <person name="Rast P."/>
            <person name="Oberbeckmann S."/>
            <person name="Bunk B."/>
            <person name="Jeske O."/>
            <person name="Meyerdierks A."/>
            <person name="Storesund J.E."/>
            <person name="Kallscheuer N."/>
            <person name="Luecker S."/>
            <person name="Lage O.M."/>
            <person name="Pohl T."/>
            <person name="Merkel B.J."/>
            <person name="Hornburger P."/>
            <person name="Mueller R.-W."/>
            <person name="Bruemmer F."/>
            <person name="Labrenz M."/>
            <person name="Spormann A.M."/>
            <person name="Op den Camp H."/>
            <person name="Overmann J."/>
            <person name="Amann R."/>
            <person name="Jetten M.S.M."/>
            <person name="Mascher T."/>
            <person name="Medema M.H."/>
            <person name="Devos D.P."/>
            <person name="Kaster A.-K."/>
            <person name="Ovreas L."/>
            <person name="Rohde M."/>
            <person name="Galperin M.Y."/>
            <person name="Jogler C."/>
        </authorList>
    </citation>
    <scope>NUCLEOTIDE SEQUENCE [LARGE SCALE GENOMIC DNA]</scope>
    <source>
        <strain evidence="2 3">ElP</strain>
    </source>
</reference>
<dbReference type="InterPro" id="IPR041698">
    <property type="entry name" value="Methyltransf_25"/>
</dbReference>
<dbReference type="RefSeq" id="WP_145266659.1">
    <property type="nucleotide sequence ID" value="NZ_CP036426.1"/>
</dbReference>
<dbReference type="AlphaFoldDB" id="A0A518GVA4"/>
<organism evidence="2 3">
    <name type="scientific">Tautonia plasticadhaerens</name>
    <dbReference type="NCBI Taxonomy" id="2527974"/>
    <lineage>
        <taxon>Bacteria</taxon>
        <taxon>Pseudomonadati</taxon>
        <taxon>Planctomycetota</taxon>
        <taxon>Planctomycetia</taxon>
        <taxon>Isosphaerales</taxon>
        <taxon>Isosphaeraceae</taxon>
        <taxon>Tautonia</taxon>
    </lineage>
</organism>
<dbReference type="GO" id="GO:0008168">
    <property type="term" value="F:methyltransferase activity"/>
    <property type="evidence" value="ECO:0007669"/>
    <property type="project" value="UniProtKB-KW"/>
</dbReference>
<dbReference type="Pfam" id="PF13649">
    <property type="entry name" value="Methyltransf_25"/>
    <property type="match status" value="1"/>
</dbReference>
<dbReference type="EMBL" id="CP036426">
    <property type="protein sequence ID" value="QDV32513.1"/>
    <property type="molecule type" value="Genomic_DNA"/>
</dbReference>
<dbReference type="SUPFAM" id="SSF53335">
    <property type="entry name" value="S-adenosyl-L-methionine-dependent methyltransferases"/>
    <property type="match status" value="1"/>
</dbReference>